<evidence type="ECO:0000256" key="3">
    <source>
        <dbReference type="ARBA" id="ARBA00022454"/>
    </source>
</evidence>
<dbReference type="PANTHER" id="PTHR15459">
    <property type="entry name" value="POLYAMINE-MODULATED FACTOR 1"/>
    <property type="match status" value="1"/>
</dbReference>
<dbReference type="OrthoDB" id="506494at2759"/>
<keyword evidence="7" id="KW-0539">Nucleus</keyword>
<dbReference type="AlphaFoldDB" id="A0A7J7L7X6"/>
<evidence type="ECO:0000256" key="8">
    <source>
        <dbReference type="ARBA" id="ARBA00023306"/>
    </source>
</evidence>
<evidence type="ECO:0000256" key="5">
    <source>
        <dbReference type="ARBA" id="ARBA00022776"/>
    </source>
</evidence>
<dbReference type="GO" id="GO:0051301">
    <property type="term" value="P:cell division"/>
    <property type="evidence" value="ECO:0007669"/>
    <property type="project" value="UniProtKB-KW"/>
</dbReference>
<keyword evidence="5" id="KW-0498">Mitosis</keyword>
<dbReference type="InterPro" id="IPR007128">
    <property type="entry name" value="PMF1/Nnf1"/>
</dbReference>
<protein>
    <submittedName>
        <fullName evidence="10">Uncharacterized protein</fullName>
    </submittedName>
</protein>
<dbReference type="GO" id="GO:0000444">
    <property type="term" value="C:MIS12/MIND type complex"/>
    <property type="evidence" value="ECO:0007669"/>
    <property type="project" value="InterPro"/>
</dbReference>
<keyword evidence="6" id="KW-0995">Kinetochore</keyword>
<comment type="caution">
    <text evidence="10">The sequence shown here is derived from an EMBL/GenBank/DDBJ whole genome shotgun (WGS) entry which is preliminary data.</text>
</comment>
<gene>
    <name evidence="10" type="ORF">GIB67_040878</name>
</gene>
<evidence type="ECO:0000256" key="4">
    <source>
        <dbReference type="ARBA" id="ARBA00022618"/>
    </source>
</evidence>
<keyword evidence="9" id="KW-0137">Centromere</keyword>
<name>A0A7J7L7X6_9MAGN</name>
<evidence type="ECO:0000256" key="9">
    <source>
        <dbReference type="ARBA" id="ARBA00023328"/>
    </source>
</evidence>
<evidence type="ECO:0000313" key="11">
    <source>
        <dbReference type="Proteomes" id="UP000541444"/>
    </source>
</evidence>
<organism evidence="10 11">
    <name type="scientific">Kingdonia uniflora</name>
    <dbReference type="NCBI Taxonomy" id="39325"/>
    <lineage>
        <taxon>Eukaryota</taxon>
        <taxon>Viridiplantae</taxon>
        <taxon>Streptophyta</taxon>
        <taxon>Embryophyta</taxon>
        <taxon>Tracheophyta</taxon>
        <taxon>Spermatophyta</taxon>
        <taxon>Magnoliopsida</taxon>
        <taxon>Ranunculales</taxon>
        <taxon>Circaeasteraceae</taxon>
        <taxon>Kingdonia</taxon>
    </lineage>
</organism>
<sequence>MTAEVDISLLMEQADESPPLGLMHVNLKEFFKLSIRSLLTACSQEEFYKAFPTLDKAKKKRLHQLLIQVIKSLHENMEELFNLGSGKWSLTPRGGSPQVGVTSIPNPSRTKVKAYYFYKSHPSYESLESSISRALRSRL</sequence>
<evidence type="ECO:0000256" key="7">
    <source>
        <dbReference type="ARBA" id="ARBA00023242"/>
    </source>
</evidence>
<dbReference type="GO" id="GO:0005634">
    <property type="term" value="C:nucleus"/>
    <property type="evidence" value="ECO:0007669"/>
    <property type="project" value="UniProtKB-SubCell"/>
</dbReference>
<keyword evidence="4" id="KW-0132">Cell division</keyword>
<reference evidence="10 11" key="1">
    <citation type="journal article" date="2020" name="IScience">
        <title>Genome Sequencing of the Endangered Kingdonia uniflora (Circaeasteraceae, Ranunculales) Reveals Potential Mechanisms of Evolutionary Specialization.</title>
        <authorList>
            <person name="Sun Y."/>
            <person name="Deng T."/>
            <person name="Zhang A."/>
            <person name="Moore M.J."/>
            <person name="Landis J.B."/>
            <person name="Lin N."/>
            <person name="Zhang H."/>
            <person name="Zhang X."/>
            <person name="Huang J."/>
            <person name="Zhang X."/>
            <person name="Sun H."/>
            <person name="Wang H."/>
        </authorList>
    </citation>
    <scope>NUCLEOTIDE SEQUENCE [LARGE SCALE GENOMIC DNA]</scope>
    <source>
        <strain evidence="10">TB1705</strain>
        <tissue evidence="10">Leaf</tissue>
    </source>
</reference>
<dbReference type="GO" id="GO:0007059">
    <property type="term" value="P:chromosome segregation"/>
    <property type="evidence" value="ECO:0007669"/>
    <property type="project" value="TreeGrafter"/>
</dbReference>
<accession>A0A7J7L7X6</accession>
<evidence type="ECO:0000256" key="6">
    <source>
        <dbReference type="ARBA" id="ARBA00022838"/>
    </source>
</evidence>
<evidence type="ECO:0000256" key="2">
    <source>
        <dbReference type="ARBA" id="ARBA00004629"/>
    </source>
</evidence>
<keyword evidence="11" id="KW-1185">Reference proteome</keyword>
<proteinExistence type="predicted"/>
<evidence type="ECO:0000313" key="10">
    <source>
        <dbReference type="EMBL" id="KAF6138746.1"/>
    </source>
</evidence>
<dbReference type="Proteomes" id="UP000541444">
    <property type="component" value="Unassembled WGS sequence"/>
</dbReference>
<evidence type="ECO:0000256" key="1">
    <source>
        <dbReference type="ARBA" id="ARBA00004123"/>
    </source>
</evidence>
<dbReference type="EMBL" id="JACGCM010002554">
    <property type="protein sequence ID" value="KAF6138746.1"/>
    <property type="molecule type" value="Genomic_DNA"/>
</dbReference>
<keyword evidence="3" id="KW-0158">Chromosome</keyword>
<dbReference type="PANTHER" id="PTHR15459:SF3">
    <property type="entry name" value="POLYAMINE-MODULATED FACTOR 1"/>
    <property type="match status" value="1"/>
</dbReference>
<comment type="subcellular location">
    <subcellularLocation>
        <location evidence="2">Chromosome</location>
        <location evidence="2">Centromere</location>
        <location evidence="2">Kinetochore</location>
    </subcellularLocation>
    <subcellularLocation>
        <location evidence="1">Nucleus</location>
    </subcellularLocation>
</comment>
<keyword evidence="8" id="KW-0131">Cell cycle</keyword>